<proteinExistence type="predicted"/>
<reference evidence="2" key="1">
    <citation type="submission" date="2014-09" db="EMBL/GenBank/DDBJ databases">
        <authorList>
            <person name="Magalhaes I.L.F."/>
            <person name="Oliveira U."/>
            <person name="Santos F.R."/>
            <person name="Vidigal T.H.D.A."/>
            <person name="Brescovit A.D."/>
            <person name="Santos A.J."/>
        </authorList>
    </citation>
    <scope>NUCLEOTIDE SEQUENCE</scope>
</reference>
<sequence>LNRLVINSSKCVSITFGASKSLTDPSMLPNRNLENHHKFLGVTISENLQKGAPRPISRENRTTSSSVRATSSPFFPLPYIQDGGFHRRPISETCTLEFSVRPKNRHVLTSSSY</sequence>
<evidence type="ECO:0000256" key="1">
    <source>
        <dbReference type="SAM" id="MobiDB-lite"/>
    </source>
</evidence>
<accession>A0A0K8T0Z0</accession>
<protein>
    <submittedName>
        <fullName evidence="2">Uncharacterized protein</fullName>
    </submittedName>
</protein>
<dbReference type="EMBL" id="GBRD01006800">
    <property type="protein sequence ID" value="JAG59021.1"/>
    <property type="molecule type" value="Transcribed_RNA"/>
</dbReference>
<evidence type="ECO:0000313" key="2">
    <source>
        <dbReference type="EMBL" id="JAG59021.1"/>
    </source>
</evidence>
<name>A0A0K8T0Z0_LYGHE</name>
<feature type="non-terminal residue" evidence="2">
    <location>
        <position position="1"/>
    </location>
</feature>
<organism evidence="2">
    <name type="scientific">Lygus hesperus</name>
    <name type="common">Western plant bug</name>
    <dbReference type="NCBI Taxonomy" id="30085"/>
    <lineage>
        <taxon>Eukaryota</taxon>
        <taxon>Metazoa</taxon>
        <taxon>Ecdysozoa</taxon>
        <taxon>Arthropoda</taxon>
        <taxon>Hexapoda</taxon>
        <taxon>Insecta</taxon>
        <taxon>Pterygota</taxon>
        <taxon>Neoptera</taxon>
        <taxon>Paraneoptera</taxon>
        <taxon>Hemiptera</taxon>
        <taxon>Heteroptera</taxon>
        <taxon>Panheteroptera</taxon>
        <taxon>Cimicomorpha</taxon>
        <taxon>Miridae</taxon>
        <taxon>Mirini</taxon>
        <taxon>Lygus</taxon>
    </lineage>
</organism>
<feature type="non-terminal residue" evidence="2">
    <location>
        <position position="113"/>
    </location>
</feature>
<dbReference type="AlphaFoldDB" id="A0A0K8T0Z0"/>
<feature type="region of interest" description="Disordered" evidence="1">
    <location>
        <begin position="50"/>
        <end position="69"/>
    </location>
</feature>